<dbReference type="Gene3D" id="1.20.58.1590">
    <property type="entry name" value="Tethering factor for nuclear proteasome Cut8/Sts1"/>
    <property type="match status" value="1"/>
</dbReference>
<dbReference type="GeneID" id="64602999"/>
<sequence length="418" mass="45520">MANLVHPPLDFLHNPATHPPSCLGFGFGLSVNSGASWQSTMTMGHTQPAAFQQLASSMNLPASAHRSQKRRHEFDDETESSSRHGARDVAMDRSPTPERPKRGAPKRAKITSANNSKDDKGGKENSSVGSDNDVDVGVLLASLPPQSLLPLLNSMLSAQPSLKSLILPLIPRPTLDTAIQALEQSARKLREAYPYSNPSSFALGSSSSTTSFGFGSGITNYRTPAGGLPSGFTRFGQQSPAGPPDGGMRESYILSRLRPAIHEFVSASMSYVPYFSYASPSLPLHVDSGASSQSLSAALQLQHKDRSHPSETFLFLSALTNHILSQPPLTQSSLAPLLLPRLIQEWRAWIDRIDEVVNQQGGMFGVDTVRSWEKGLDEFAEAKGPEGWQDMRKVRDQWVSKVGWLVGRNVLHLMEEEL</sequence>
<dbReference type="AlphaFoldDB" id="A0A9P7DSA6"/>
<feature type="region of interest" description="Disordered" evidence="4">
    <location>
        <begin position="60"/>
        <end position="131"/>
    </location>
</feature>
<dbReference type="RefSeq" id="XP_041165165.1">
    <property type="nucleotide sequence ID" value="XM_041309235.1"/>
</dbReference>
<keyword evidence="3" id="KW-0963">Cytoplasm</keyword>
<evidence type="ECO:0000313" key="5">
    <source>
        <dbReference type="EMBL" id="KAG1801699.1"/>
    </source>
</evidence>
<evidence type="ECO:0000256" key="4">
    <source>
        <dbReference type="SAM" id="MobiDB-lite"/>
    </source>
</evidence>
<protein>
    <recommendedName>
        <fullName evidence="3">Tethering factor for nuclear proteasome STS1</fullName>
    </recommendedName>
</protein>
<evidence type="ECO:0000256" key="3">
    <source>
        <dbReference type="RuleBase" id="RU368013"/>
    </source>
</evidence>
<dbReference type="OrthoDB" id="10061064at2759"/>
<organism evidence="5 6">
    <name type="scientific">Suillus plorans</name>
    <dbReference type="NCBI Taxonomy" id="116603"/>
    <lineage>
        <taxon>Eukaryota</taxon>
        <taxon>Fungi</taxon>
        <taxon>Dikarya</taxon>
        <taxon>Basidiomycota</taxon>
        <taxon>Agaricomycotina</taxon>
        <taxon>Agaricomycetes</taxon>
        <taxon>Agaricomycetidae</taxon>
        <taxon>Boletales</taxon>
        <taxon>Suillineae</taxon>
        <taxon>Suillaceae</taxon>
        <taxon>Suillus</taxon>
    </lineage>
</organism>
<keyword evidence="3" id="KW-0653">Protein transport</keyword>
<dbReference type="InterPro" id="IPR038422">
    <property type="entry name" value="Cut8/Sts1_sf"/>
</dbReference>
<keyword evidence="2 3" id="KW-0539">Nucleus</keyword>
<dbReference type="Proteomes" id="UP000719766">
    <property type="component" value="Unassembled WGS sequence"/>
</dbReference>
<reference evidence="5" key="1">
    <citation type="journal article" date="2020" name="New Phytol.">
        <title>Comparative genomics reveals dynamic genome evolution in host specialist ectomycorrhizal fungi.</title>
        <authorList>
            <person name="Lofgren L.A."/>
            <person name="Nguyen N.H."/>
            <person name="Vilgalys R."/>
            <person name="Ruytinx J."/>
            <person name="Liao H.L."/>
            <person name="Branco S."/>
            <person name="Kuo A."/>
            <person name="LaButti K."/>
            <person name="Lipzen A."/>
            <person name="Andreopoulos W."/>
            <person name="Pangilinan J."/>
            <person name="Riley R."/>
            <person name="Hundley H."/>
            <person name="Na H."/>
            <person name="Barry K."/>
            <person name="Grigoriev I.V."/>
            <person name="Stajich J.E."/>
            <person name="Kennedy P.G."/>
        </authorList>
    </citation>
    <scope>NUCLEOTIDE SEQUENCE</scope>
    <source>
        <strain evidence="5">S12</strain>
    </source>
</reference>
<comment type="similarity">
    <text evidence="1 3">Belongs to the cut8/STS1 family.</text>
</comment>
<dbReference type="InterPro" id="IPR013868">
    <property type="entry name" value="Cut8/Sts1_fam"/>
</dbReference>
<evidence type="ECO:0000256" key="1">
    <source>
        <dbReference type="ARBA" id="ARBA00006199"/>
    </source>
</evidence>
<keyword evidence="6" id="KW-1185">Reference proteome</keyword>
<dbReference type="GO" id="GO:0031965">
    <property type="term" value="C:nuclear membrane"/>
    <property type="evidence" value="ECO:0007669"/>
    <property type="project" value="TreeGrafter"/>
</dbReference>
<feature type="compositionally biased region" description="Basic and acidic residues" evidence="4">
    <location>
        <begin position="80"/>
        <end position="101"/>
    </location>
</feature>
<comment type="caution">
    <text evidence="5">The sequence shown here is derived from an EMBL/GenBank/DDBJ whole genome shotgun (WGS) entry which is preliminary data.</text>
</comment>
<proteinExistence type="inferred from homology"/>
<dbReference type="GO" id="GO:0031144">
    <property type="term" value="P:proteasome localization"/>
    <property type="evidence" value="ECO:0007669"/>
    <property type="project" value="UniProtKB-UniRule"/>
</dbReference>
<comment type="function">
    <text evidence="3">Involved in ubiquitin-mediated protein degradation. Regulatory factor in the ubiquitin/proteasome pathway that controls the turnover of proteasome substrates. Targets proteasomes to the nucleus and facilitates the degradation of nuclear proteins.</text>
</comment>
<accession>A0A9P7DSA6</accession>
<dbReference type="PANTHER" id="PTHR28032:SF1">
    <property type="entry name" value="FI02826P"/>
    <property type="match status" value="1"/>
</dbReference>
<dbReference type="GO" id="GO:0015031">
    <property type="term" value="P:protein transport"/>
    <property type="evidence" value="ECO:0007669"/>
    <property type="project" value="UniProtKB-UniRule"/>
</dbReference>
<dbReference type="EMBL" id="JABBWE010000007">
    <property type="protein sequence ID" value="KAG1801699.1"/>
    <property type="molecule type" value="Genomic_DNA"/>
</dbReference>
<gene>
    <name evidence="5" type="ORF">HD556DRAFT_1524594</name>
</gene>
<dbReference type="GO" id="GO:0071630">
    <property type="term" value="P:nuclear protein quality control by the ubiquitin-proteasome system"/>
    <property type="evidence" value="ECO:0007669"/>
    <property type="project" value="UniProtKB-UniRule"/>
</dbReference>
<comment type="subunit">
    <text evidence="3">Binds the proteasome.</text>
</comment>
<dbReference type="Pfam" id="PF08559">
    <property type="entry name" value="Cut8"/>
    <property type="match status" value="1"/>
</dbReference>
<name>A0A9P7DSA6_9AGAM</name>
<evidence type="ECO:0000256" key="2">
    <source>
        <dbReference type="ARBA" id="ARBA00023242"/>
    </source>
</evidence>
<dbReference type="GO" id="GO:0005737">
    <property type="term" value="C:cytoplasm"/>
    <property type="evidence" value="ECO:0007669"/>
    <property type="project" value="UniProtKB-SubCell"/>
</dbReference>
<keyword evidence="3" id="KW-0813">Transport</keyword>
<dbReference type="PANTHER" id="PTHR28032">
    <property type="entry name" value="FI02826P"/>
    <property type="match status" value="1"/>
</dbReference>
<comment type="subcellular location">
    <subcellularLocation>
        <location evidence="3">Cytoplasm</location>
    </subcellularLocation>
    <subcellularLocation>
        <location evidence="3">Nucleus</location>
    </subcellularLocation>
</comment>
<dbReference type="GO" id="GO:0070628">
    <property type="term" value="F:proteasome binding"/>
    <property type="evidence" value="ECO:0007669"/>
    <property type="project" value="TreeGrafter"/>
</dbReference>
<evidence type="ECO:0000313" key="6">
    <source>
        <dbReference type="Proteomes" id="UP000719766"/>
    </source>
</evidence>